<evidence type="ECO:0000313" key="2">
    <source>
        <dbReference type="Proteomes" id="UP000235388"/>
    </source>
</evidence>
<dbReference type="Proteomes" id="UP000235388">
    <property type="component" value="Unassembled WGS sequence"/>
</dbReference>
<evidence type="ECO:0000313" key="1">
    <source>
        <dbReference type="EMBL" id="PLW53848.1"/>
    </source>
</evidence>
<keyword evidence="2" id="KW-1185">Reference proteome</keyword>
<comment type="caution">
    <text evidence="1">The sequence shown here is derived from an EMBL/GenBank/DDBJ whole genome shotgun (WGS) entry which is preliminary data.</text>
</comment>
<name>A0A2N5VV18_9BASI</name>
<proteinExistence type="predicted"/>
<reference evidence="1 2" key="1">
    <citation type="submission" date="2017-11" db="EMBL/GenBank/DDBJ databases">
        <title>De novo assembly and phasing of dikaryotic genomes from two isolates of Puccinia coronata f. sp. avenae, the causal agent of oat crown rust.</title>
        <authorList>
            <person name="Miller M.E."/>
            <person name="Zhang Y."/>
            <person name="Omidvar V."/>
            <person name="Sperschneider J."/>
            <person name="Schwessinger B."/>
            <person name="Raley C."/>
            <person name="Palmer J.M."/>
            <person name="Garnica D."/>
            <person name="Upadhyaya N."/>
            <person name="Rathjen J."/>
            <person name="Taylor J.M."/>
            <person name="Park R.F."/>
            <person name="Dodds P.N."/>
            <person name="Hirsch C.D."/>
            <person name="Kianian S.F."/>
            <person name="Figueroa M."/>
        </authorList>
    </citation>
    <scope>NUCLEOTIDE SEQUENCE [LARGE SCALE GENOMIC DNA]</scope>
    <source>
        <strain evidence="1">12NC29</strain>
    </source>
</reference>
<dbReference type="EMBL" id="PGCJ01000056">
    <property type="protein sequence ID" value="PLW53848.1"/>
    <property type="molecule type" value="Genomic_DNA"/>
</dbReference>
<dbReference type="AlphaFoldDB" id="A0A2N5VV18"/>
<accession>A0A2N5VV18</accession>
<gene>
    <name evidence="1" type="ORF">PCANC_03606</name>
</gene>
<organism evidence="1 2">
    <name type="scientific">Puccinia coronata f. sp. avenae</name>
    <dbReference type="NCBI Taxonomy" id="200324"/>
    <lineage>
        <taxon>Eukaryota</taxon>
        <taxon>Fungi</taxon>
        <taxon>Dikarya</taxon>
        <taxon>Basidiomycota</taxon>
        <taxon>Pucciniomycotina</taxon>
        <taxon>Pucciniomycetes</taxon>
        <taxon>Pucciniales</taxon>
        <taxon>Pucciniaceae</taxon>
        <taxon>Puccinia</taxon>
    </lineage>
</organism>
<protein>
    <submittedName>
        <fullName evidence="1">Uncharacterized protein</fullName>
    </submittedName>
</protein>
<sequence length="142" mass="15194">MPLLYGPGSPIGIVSYSCTKLPAARRLSQTPATVARTLKPCPSPHAEIPARHQPISKKFQDLLFSTSTSHKINTPAHLLSEHSSLQAETHVSSQSSFIHKLKSENGQRKTPASAYLGNWDCRPCGGLLAQQGGNFSHGVGAL</sequence>